<dbReference type="EMBL" id="FNHW01000002">
    <property type="protein sequence ID" value="SDN29288.1"/>
    <property type="molecule type" value="Genomic_DNA"/>
</dbReference>
<dbReference type="OrthoDB" id="9803892at2"/>
<dbReference type="InterPro" id="IPR016040">
    <property type="entry name" value="NAD(P)-bd_dom"/>
</dbReference>
<dbReference type="InterPro" id="IPR036291">
    <property type="entry name" value="NAD(P)-bd_dom_sf"/>
</dbReference>
<dbReference type="Proteomes" id="UP000199544">
    <property type="component" value="Unassembled WGS sequence"/>
</dbReference>
<evidence type="ECO:0000313" key="2">
    <source>
        <dbReference type="EMBL" id="SDN29288.1"/>
    </source>
</evidence>
<protein>
    <submittedName>
        <fullName evidence="2">Uncharacterized conserved protein YbjT, contains NAD(P)-binding and DUF2867 domains</fullName>
    </submittedName>
</protein>
<reference evidence="3" key="1">
    <citation type="submission" date="2016-10" db="EMBL/GenBank/DDBJ databases">
        <authorList>
            <person name="Varghese N."/>
            <person name="Submissions S."/>
        </authorList>
    </citation>
    <scope>NUCLEOTIDE SEQUENCE [LARGE SCALE GENOMIC DNA]</scope>
    <source>
        <strain evidence="3">CGMCC 1.6854</strain>
    </source>
</reference>
<sequence>MKVFLVGANGQIGQKLVKLLADSPEHEVTAMIRNPDQAGDLEKIGAQTAVANLEGSVDDLAAAVKGHDAVIFSAGSGGSTGSDKTLLVDLDGAVKVMEAAEQSGVNRFVMVSALQAHNRENWNEKIKPYYVAKHYADKALEASELNYTIVRPGGLLNKPATGKVQAGENLERSSIPREDVAQTVFTALTEENTFKRGFDLTSGEQSISDALKNL</sequence>
<dbReference type="InterPro" id="IPR000534">
    <property type="entry name" value="Semialdehyde_DH_NAD-bd"/>
</dbReference>
<evidence type="ECO:0000259" key="1">
    <source>
        <dbReference type="SMART" id="SM00859"/>
    </source>
</evidence>
<gene>
    <name evidence="2" type="ORF">SAMN04488137_3957</name>
</gene>
<dbReference type="CDD" id="cd05243">
    <property type="entry name" value="SDR_a5"/>
    <property type="match status" value="1"/>
</dbReference>
<dbReference type="GO" id="GO:0051287">
    <property type="term" value="F:NAD binding"/>
    <property type="evidence" value="ECO:0007669"/>
    <property type="project" value="InterPro"/>
</dbReference>
<dbReference type="Gene3D" id="3.40.50.720">
    <property type="entry name" value="NAD(P)-binding Rossmann-like Domain"/>
    <property type="match status" value="1"/>
</dbReference>
<dbReference type="STRING" id="459525.SAMN04488137_3957"/>
<dbReference type="PANTHER" id="PTHR15020:SF50">
    <property type="entry name" value="UPF0659 PROTEIN YMR090W"/>
    <property type="match status" value="1"/>
</dbReference>
<evidence type="ECO:0000313" key="3">
    <source>
        <dbReference type="Proteomes" id="UP000199544"/>
    </source>
</evidence>
<organism evidence="2 3">
    <name type="scientific">Fictibacillus solisalsi</name>
    <dbReference type="NCBI Taxonomy" id="459525"/>
    <lineage>
        <taxon>Bacteria</taxon>
        <taxon>Bacillati</taxon>
        <taxon>Bacillota</taxon>
        <taxon>Bacilli</taxon>
        <taxon>Bacillales</taxon>
        <taxon>Fictibacillaceae</taxon>
        <taxon>Fictibacillus</taxon>
    </lineage>
</organism>
<dbReference type="SUPFAM" id="SSF51735">
    <property type="entry name" value="NAD(P)-binding Rossmann-fold domains"/>
    <property type="match status" value="1"/>
</dbReference>
<proteinExistence type="predicted"/>
<dbReference type="Pfam" id="PF13460">
    <property type="entry name" value="NAD_binding_10"/>
    <property type="match status" value="1"/>
</dbReference>
<accession>A0A1H0A6P3</accession>
<dbReference type="PANTHER" id="PTHR15020">
    <property type="entry name" value="FLAVIN REDUCTASE-RELATED"/>
    <property type="match status" value="1"/>
</dbReference>
<dbReference type="GO" id="GO:0016620">
    <property type="term" value="F:oxidoreductase activity, acting on the aldehyde or oxo group of donors, NAD or NADP as acceptor"/>
    <property type="evidence" value="ECO:0007669"/>
    <property type="project" value="InterPro"/>
</dbReference>
<feature type="domain" description="Semialdehyde dehydrogenase NAD-binding" evidence="1">
    <location>
        <begin position="2"/>
        <end position="113"/>
    </location>
</feature>
<dbReference type="SMART" id="SM00859">
    <property type="entry name" value="Semialdhyde_dh"/>
    <property type="match status" value="1"/>
</dbReference>
<dbReference type="AlphaFoldDB" id="A0A1H0A6P3"/>
<dbReference type="RefSeq" id="WP_090237314.1">
    <property type="nucleotide sequence ID" value="NZ_FNHW01000002.1"/>
</dbReference>
<keyword evidence="3" id="KW-1185">Reference proteome</keyword>
<name>A0A1H0A6P3_9BACL</name>